<organism evidence="2 3">
    <name type="scientific">Rariglobus hedericola</name>
    <dbReference type="NCBI Taxonomy" id="2597822"/>
    <lineage>
        <taxon>Bacteria</taxon>
        <taxon>Pseudomonadati</taxon>
        <taxon>Verrucomicrobiota</taxon>
        <taxon>Opitutia</taxon>
        <taxon>Opitutales</taxon>
        <taxon>Opitutaceae</taxon>
        <taxon>Rariglobus</taxon>
    </lineage>
</organism>
<dbReference type="NCBIfam" id="NF033788">
    <property type="entry name" value="HTH_metalloreg"/>
    <property type="match status" value="1"/>
</dbReference>
<dbReference type="PANTHER" id="PTHR43591:SF24">
    <property type="entry name" value="2-METHOXY-6-POLYPRENYL-1,4-BENZOQUINOL METHYLASE, MITOCHONDRIAL"/>
    <property type="match status" value="1"/>
</dbReference>
<dbReference type="GO" id="GO:0008757">
    <property type="term" value="F:S-adenosylmethionine-dependent methyltransferase activity"/>
    <property type="evidence" value="ECO:0007669"/>
    <property type="project" value="InterPro"/>
</dbReference>
<accession>A0A556QQZ6</accession>
<keyword evidence="3" id="KW-1185">Reference proteome</keyword>
<dbReference type="OrthoDB" id="9772751at2"/>
<evidence type="ECO:0000259" key="1">
    <source>
        <dbReference type="PROSITE" id="PS50987"/>
    </source>
</evidence>
<dbReference type="EMBL" id="VMBG01000001">
    <property type="protein sequence ID" value="TSJ79060.1"/>
    <property type="molecule type" value="Genomic_DNA"/>
</dbReference>
<dbReference type="InterPro" id="IPR011991">
    <property type="entry name" value="ArsR-like_HTH"/>
</dbReference>
<dbReference type="SUPFAM" id="SSF46785">
    <property type="entry name" value="Winged helix' DNA-binding domain"/>
    <property type="match status" value="1"/>
</dbReference>
<gene>
    <name evidence="2" type="ORF">FPL22_07120</name>
</gene>
<dbReference type="PANTHER" id="PTHR43591">
    <property type="entry name" value="METHYLTRANSFERASE"/>
    <property type="match status" value="1"/>
</dbReference>
<dbReference type="Proteomes" id="UP000315648">
    <property type="component" value="Unassembled WGS sequence"/>
</dbReference>
<dbReference type="Gene3D" id="1.10.10.10">
    <property type="entry name" value="Winged helix-like DNA-binding domain superfamily/Winged helix DNA-binding domain"/>
    <property type="match status" value="1"/>
</dbReference>
<dbReference type="InterPro" id="IPR013216">
    <property type="entry name" value="Methyltransf_11"/>
</dbReference>
<dbReference type="PRINTS" id="PR00778">
    <property type="entry name" value="HTHARSR"/>
</dbReference>
<dbReference type="InterPro" id="IPR029063">
    <property type="entry name" value="SAM-dependent_MTases_sf"/>
</dbReference>
<dbReference type="GO" id="GO:0003700">
    <property type="term" value="F:DNA-binding transcription factor activity"/>
    <property type="evidence" value="ECO:0007669"/>
    <property type="project" value="InterPro"/>
</dbReference>
<dbReference type="SUPFAM" id="SSF53335">
    <property type="entry name" value="S-adenosyl-L-methionine-dependent methyltransferases"/>
    <property type="match status" value="1"/>
</dbReference>
<dbReference type="RefSeq" id="WP_144229403.1">
    <property type="nucleotide sequence ID" value="NZ_CBCRVV010000005.1"/>
</dbReference>
<dbReference type="CDD" id="cd00090">
    <property type="entry name" value="HTH_ARSR"/>
    <property type="match status" value="1"/>
</dbReference>
<evidence type="ECO:0000313" key="3">
    <source>
        <dbReference type="Proteomes" id="UP000315648"/>
    </source>
</evidence>
<reference evidence="2 3" key="1">
    <citation type="submission" date="2019-07" db="EMBL/GenBank/DDBJ databases">
        <title>Description of 53C-WASEF.</title>
        <authorList>
            <person name="Pitt A."/>
            <person name="Hahn M.W."/>
        </authorList>
    </citation>
    <scope>NUCLEOTIDE SEQUENCE [LARGE SCALE GENOMIC DNA]</scope>
    <source>
        <strain evidence="2 3">53C-WASEF</strain>
    </source>
</reference>
<dbReference type="InterPro" id="IPR036390">
    <property type="entry name" value="WH_DNA-bd_sf"/>
</dbReference>
<feature type="domain" description="HTH arsR-type" evidence="1">
    <location>
        <begin position="1"/>
        <end position="93"/>
    </location>
</feature>
<evidence type="ECO:0000313" key="2">
    <source>
        <dbReference type="EMBL" id="TSJ79060.1"/>
    </source>
</evidence>
<protein>
    <submittedName>
        <fullName evidence="2">Metalloregulator ArsR/SmtB family transcription factor</fullName>
    </submittedName>
</protein>
<sequence>MNASWDTLKLLSDPTRLRLLALLLREELSVAELQEILGMAQSRISSQLALLRQADVVIDRRDGKKAFYSLRPALDTRTLALLHAACDSVAELPEISEDRANLDRILKKRRDQQEQYFNLIAGKLGKNYCPGRSWEAIGHLALRLTPHIVIADLGAGEGLLSQLLARRANKVWCIDNSPRMIEVGTELADKNGLANLSYKLGDIENVPLPDKSVDLAILSQALHHAQHPETAVKEAYRILKPGGQILILDLKEHTFEKAHELYADVWLGFKESALHAFLKKSGFQQVDVATVAREENEPWFETLLASGVKPARG</sequence>
<dbReference type="InterPro" id="IPR001845">
    <property type="entry name" value="HTH_ArsR_DNA-bd_dom"/>
</dbReference>
<comment type="caution">
    <text evidence="2">The sequence shown here is derived from an EMBL/GenBank/DDBJ whole genome shotgun (WGS) entry which is preliminary data.</text>
</comment>
<dbReference type="SMART" id="SM00418">
    <property type="entry name" value="HTH_ARSR"/>
    <property type="match status" value="1"/>
</dbReference>
<proteinExistence type="predicted"/>
<dbReference type="GO" id="GO:0008425">
    <property type="term" value="F:2-methoxy-6-polyprenyl-1,4-benzoquinol methyltransferase activity"/>
    <property type="evidence" value="ECO:0007669"/>
    <property type="project" value="TreeGrafter"/>
</dbReference>
<dbReference type="AlphaFoldDB" id="A0A556QQZ6"/>
<name>A0A556QQZ6_9BACT</name>
<dbReference type="InterPro" id="IPR036388">
    <property type="entry name" value="WH-like_DNA-bd_sf"/>
</dbReference>
<dbReference type="Gene3D" id="3.40.50.150">
    <property type="entry name" value="Vaccinia Virus protein VP39"/>
    <property type="match status" value="1"/>
</dbReference>
<dbReference type="Pfam" id="PF08241">
    <property type="entry name" value="Methyltransf_11"/>
    <property type="match status" value="1"/>
</dbReference>
<dbReference type="Pfam" id="PF01022">
    <property type="entry name" value="HTH_5"/>
    <property type="match status" value="1"/>
</dbReference>
<dbReference type="CDD" id="cd02440">
    <property type="entry name" value="AdoMet_MTases"/>
    <property type="match status" value="1"/>
</dbReference>
<dbReference type="PROSITE" id="PS50987">
    <property type="entry name" value="HTH_ARSR_2"/>
    <property type="match status" value="1"/>
</dbReference>